<reference evidence="2 3" key="1">
    <citation type="submission" date="2015-09" db="EMBL/GenBank/DDBJ databases">
        <title>Draft genome of the scarab beetle Oryctes borbonicus.</title>
        <authorList>
            <person name="Meyer J.M."/>
            <person name="Markov G.V."/>
            <person name="Baskaran P."/>
            <person name="Herrmann M."/>
            <person name="Sommer R.J."/>
            <person name="Roedelsperger C."/>
        </authorList>
    </citation>
    <scope>NUCLEOTIDE SEQUENCE [LARGE SCALE GENOMIC DNA]</scope>
    <source>
        <strain evidence="2">OB123</strain>
        <tissue evidence="2">Whole animal</tissue>
    </source>
</reference>
<evidence type="ECO:0000313" key="3">
    <source>
        <dbReference type="Proteomes" id="UP000051574"/>
    </source>
</evidence>
<evidence type="ECO:0000256" key="1">
    <source>
        <dbReference type="SAM" id="MobiDB-lite"/>
    </source>
</evidence>
<protein>
    <submittedName>
        <fullName evidence="2">Uncharacterized protein</fullName>
    </submittedName>
</protein>
<name>A0A0T6BGL9_9SCAR</name>
<accession>A0A0T6BGL9</accession>
<keyword evidence="3" id="KW-1185">Reference proteome</keyword>
<dbReference type="OrthoDB" id="6507260at2759"/>
<gene>
    <name evidence="2" type="ORF">AMK59_1265</name>
</gene>
<feature type="compositionally biased region" description="Polar residues" evidence="1">
    <location>
        <begin position="385"/>
        <end position="399"/>
    </location>
</feature>
<dbReference type="EMBL" id="LJIG01000623">
    <property type="protein sequence ID" value="KRT86317.1"/>
    <property type="molecule type" value="Genomic_DNA"/>
</dbReference>
<dbReference type="Proteomes" id="UP000051574">
    <property type="component" value="Unassembled WGS sequence"/>
</dbReference>
<feature type="region of interest" description="Disordered" evidence="1">
    <location>
        <begin position="385"/>
        <end position="410"/>
    </location>
</feature>
<sequence length="473" mass="53662">MRLEPVPQQLQCQKQGIAEQVFLHWVLPTDGLPIFKRERGIEDDLIAGRDFLSVLMDLPALRKLETTTIYPKPPITLPTSIELEHYSATLRPIVRESRSTHFTSSMQNPTSDATVLIPTQSLGEVDTLEQQKPNNFNNRRLVSVSVSSSVAETHRIYSSRTSSTTETIKTMKMSPSNQFESDFFSSEDDHSFVAEANRHEFSIDEPEPITKNADTSIVEELPANVQAIPVIKKISDFEKTSELLKELSQEKLKDKLPPFHHTVIYHDNRNEQMAARSVSYSTVVQTVPEEVAASKWRNPSKLEKVKPTQNSMSDYSSKDYDVSLEKSIEESVWDTSETSTGEHMEPTEINWGMQQKPYMTKQKMPATYNSEENYEVDEAVSVQTNGKSHGVQPSPSTEDGLQKPTAKSKNGYVIEGRKERRYRVEERTSDGFIVGEFGIVNRDDGLLRGVRYTAEETINPKIIYDTLMKFLSL</sequence>
<comment type="caution">
    <text evidence="2">The sequence shown here is derived from an EMBL/GenBank/DDBJ whole genome shotgun (WGS) entry which is preliminary data.</text>
</comment>
<organism evidence="2 3">
    <name type="scientific">Oryctes borbonicus</name>
    <dbReference type="NCBI Taxonomy" id="1629725"/>
    <lineage>
        <taxon>Eukaryota</taxon>
        <taxon>Metazoa</taxon>
        <taxon>Ecdysozoa</taxon>
        <taxon>Arthropoda</taxon>
        <taxon>Hexapoda</taxon>
        <taxon>Insecta</taxon>
        <taxon>Pterygota</taxon>
        <taxon>Neoptera</taxon>
        <taxon>Endopterygota</taxon>
        <taxon>Coleoptera</taxon>
        <taxon>Polyphaga</taxon>
        <taxon>Scarabaeiformia</taxon>
        <taxon>Scarabaeidae</taxon>
        <taxon>Dynastinae</taxon>
        <taxon>Oryctes</taxon>
    </lineage>
</organism>
<proteinExistence type="predicted"/>
<dbReference type="AlphaFoldDB" id="A0A0T6BGL9"/>
<evidence type="ECO:0000313" key="2">
    <source>
        <dbReference type="EMBL" id="KRT86317.1"/>
    </source>
</evidence>